<dbReference type="PANTHER" id="PTHR30483:SF37">
    <property type="entry name" value="ABC TRANSPORTER SUBSTRATE-BINDING PROTEIN"/>
    <property type="match status" value="1"/>
</dbReference>
<feature type="signal peptide" evidence="5">
    <location>
        <begin position="1"/>
        <end position="40"/>
    </location>
</feature>
<dbReference type="CDD" id="cd06330">
    <property type="entry name" value="PBP1_As_SBP-like"/>
    <property type="match status" value="1"/>
</dbReference>
<feature type="chain" id="PRO_5035255239" description="Leucine-binding protein domain-containing protein" evidence="5">
    <location>
        <begin position="41"/>
        <end position="423"/>
    </location>
</feature>
<evidence type="ECO:0000256" key="1">
    <source>
        <dbReference type="ARBA" id="ARBA00010062"/>
    </source>
</evidence>
<dbReference type="GO" id="GO:0006865">
    <property type="term" value="P:amino acid transport"/>
    <property type="evidence" value="ECO:0007669"/>
    <property type="project" value="UniProtKB-KW"/>
</dbReference>
<evidence type="ECO:0000256" key="5">
    <source>
        <dbReference type="SAM" id="SignalP"/>
    </source>
</evidence>
<evidence type="ECO:0000313" key="7">
    <source>
        <dbReference type="EMBL" id="HGC44306.1"/>
    </source>
</evidence>
<keyword evidence="2" id="KW-0813">Transport</keyword>
<dbReference type="InterPro" id="IPR028081">
    <property type="entry name" value="Leu-bd"/>
</dbReference>
<reference evidence="7" key="1">
    <citation type="journal article" date="2020" name="mSystems">
        <title>Genome- and Community-Level Interaction Insights into Carbon Utilization and Element Cycling Functions of Hydrothermarchaeota in Hydrothermal Sediment.</title>
        <authorList>
            <person name="Zhou Z."/>
            <person name="Liu Y."/>
            <person name="Xu W."/>
            <person name="Pan J."/>
            <person name="Luo Z.H."/>
            <person name="Li M."/>
        </authorList>
    </citation>
    <scope>NUCLEOTIDE SEQUENCE</scope>
    <source>
        <strain evidence="7">SpSt-997</strain>
    </source>
</reference>
<keyword evidence="3 5" id="KW-0732">Signal</keyword>
<gene>
    <name evidence="7" type="ORF">ENY07_13955</name>
</gene>
<evidence type="ECO:0000259" key="6">
    <source>
        <dbReference type="Pfam" id="PF13458"/>
    </source>
</evidence>
<dbReference type="PANTHER" id="PTHR30483">
    <property type="entry name" value="LEUCINE-SPECIFIC-BINDING PROTEIN"/>
    <property type="match status" value="1"/>
</dbReference>
<proteinExistence type="inferred from homology"/>
<name>A0A8J4M6Z2_9PROT</name>
<dbReference type="AlphaFoldDB" id="A0A8J4M6Z2"/>
<evidence type="ECO:0000256" key="3">
    <source>
        <dbReference type="ARBA" id="ARBA00022729"/>
    </source>
</evidence>
<dbReference type="Gene3D" id="3.40.50.2300">
    <property type="match status" value="2"/>
</dbReference>
<evidence type="ECO:0000256" key="4">
    <source>
        <dbReference type="ARBA" id="ARBA00022970"/>
    </source>
</evidence>
<sequence>MLSSARKCLGSLRFSTNSARSLTAIAAAFAFALQASPAVAAGDVVIGVSTTLSGPISQLGQTGLHGIQSAVDAINSHGGLLGKTIRVVTADDGMSPATGTTNVRQMILSDHAVAIFGPVSSAVGAAEETLAGQYRTPYFLFTSNDVKMTTSSFTPYAFQVVPNTVMEPRAVARYLADQVGSKPITIATITPNYSFGRDSVDSFLQALKTYGVTFKVVAQEYPKLGETDYTPYIPALVSAHADYTFVGEYGGDLITLTKQAVGFGLFKQSTVIGQYGRLALKTLPNEVPGGTIGFDRAPFWAMTGLGMDAFINDYHTKYGEWPSAWAIMGYTAVQTWAEGVTRAKEFAGDKVVAALSGATVETIRGPITLRSCDHQGDVAEYVGTIAATADPRYGHQIYDTTKAVPADQVMLTCAEAQALQPKH</sequence>
<evidence type="ECO:0000256" key="2">
    <source>
        <dbReference type="ARBA" id="ARBA00022448"/>
    </source>
</evidence>
<dbReference type="EMBL" id="DTQM01000264">
    <property type="protein sequence ID" value="HGC44306.1"/>
    <property type="molecule type" value="Genomic_DNA"/>
</dbReference>
<organism evidence="7">
    <name type="scientific">Acidicaldus sp</name>
    <dbReference type="NCBI Taxonomy" id="1872105"/>
    <lineage>
        <taxon>Bacteria</taxon>
        <taxon>Pseudomonadati</taxon>
        <taxon>Pseudomonadota</taxon>
        <taxon>Alphaproteobacteria</taxon>
        <taxon>Acetobacterales</taxon>
        <taxon>Acetobacteraceae</taxon>
        <taxon>Acidicaldus</taxon>
    </lineage>
</organism>
<feature type="domain" description="Leucine-binding protein" evidence="6">
    <location>
        <begin position="44"/>
        <end position="385"/>
    </location>
</feature>
<keyword evidence="4" id="KW-0029">Amino-acid transport</keyword>
<dbReference type="Pfam" id="PF13458">
    <property type="entry name" value="Peripla_BP_6"/>
    <property type="match status" value="1"/>
</dbReference>
<comment type="caution">
    <text evidence="7">The sequence shown here is derived from an EMBL/GenBank/DDBJ whole genome shotgun (WGS) entry which is preliminary data.</text>
</comment>
<protein>
    <recommendedName>
        <fullName evidence="6">Leucine-binding protein domain-containing protein</fullName>
    </recommendedName>
</protein>
<comment type="similarity">
    <text evidence="1">Belongs to the leucine-binding protein family.</text>
</comment>
<accession>A0A8J4M6Z2</accession>
<dbReference type="InterPro" id="IPR051010">
    <property type="entry name" value="BCAA_transport"/>
</dbReference>
<dbReference type="InterPro" id="IPR000709">
    <property type="entry name" value="Leu_Ile_Val-bd"/>
</dbReference>
<dbReference type="InterPro" id="IPR028082">
    <property type="entry name" value="Peripla_BP_I"/>
</dbReference>
<dbReference type="SUPFAM" id="SSF53822">
    <property type="entry name" value="Periplasmic binding protein-like I"/>
    <property type="match status" value="1"/>
</dbReference>
<dbReference type="PRINTS" id="PR00337">
    <property type="entry name" value="LEUILEVALBP"/>
</dbReference>